<protein>
    <submittedName>
        <fullName evidence="8">Zinc finger, C3HC4 type (RING finger) family protein</fullName>
    </submittedName>
</protein>
<dbReference type="SUPFAM" id="SSF57850">
    <property type="entry name" value="RING/U-box"/>
    <property type="match status" value="1"/>
</dbReference>
<dbReference type="VEuPathDB" id="TriTrypDB:LdBPK_040530.1"/>
<feature type="domain" description="EF-hand" evidence="7">
    <location>
        <begin position="301"/>
        <end position="336"/>
    </location>
</feature>
<keyword evidence="3" id="KW-0862">Zinc</keyword>
<feature type="compositionally biased region" description="Low complexity" evidence="5">
    <location>
        <begin position="429"/>
        <end position="446"/>
    </location>
</feature>
<evidence type="ECO:0000259" key="7">
    <source>
        <dbReference type="PROSITE" id="PS50222"/>
    </source>
</evidence>
<feature type="region of interest" description="Disordered" evidence="5">
    <location>
        <begin position="425"/>
        <end position="458"/>
    </location>
</feature>
<evidence type="ECO:0000259" key="6">
    <source>
        <dbReference type="PROSITE" id="PS50089"/>
    </source>
</evidence>
<dbReference type="GO" id="GO:0005509">
    <property type="term" value="F:calcium ion binding"/>
    <property type="evidence" value="ECO:0007669"/>
    <property type="project" value="InterPro"/>
</dbReference>
<evidence type="ECO:0000313" key="8">
    <source>
        <dbReference type="EMBL" id="TPP51476.1"/>
    </source>
</evidence>
<organism evidence="8 9">
    <name type="scientific">Leishmania donovani</name>
    <dbReference type="NCBI Taxonomy" id="5661"/>
    <lineage>
        <taxon>Eukaryota</taxon>
        <taxon>Discoba</taxon>
        <taxon>Euglenozoa</taxon>
        <taxon>Kinetoplastea</taxon>
        <taxon>Metakinetoplastina</taxon>
        <taxon>Trypanosomatida</taxon>
        <taxon>Trypanosomatidae</taxon>
        <taxon>Leishmaniinae</taxon>
        <taxon>Leishmania</taxon>
    </lineage>
</organism>
<name>A0A504XRZ4_LEIDO</name>
<evidence type="ECO:0000256" key="2">
    <source>
        <dbReference type="ARBA" id="ARBA00022771"/>
    </source>
</evidence>
<gene>
    <name evidence="8" type="ORF">CGC21_2720</name>
</gene>
<dbReference type="Gene3D" id="1.10.238.10">
    <property type="entry name" value="EF-hand"/>
    <property type="match status" value="1"/>
</dbReference>
<dbReference type="InterPro" id="IPR002048">
    <property type="entry name" value="EF_hand_dom"/>
</dbReference>
<dbReference type="Proteomes" id="UP000318447">
    <property type="component" value="Unassembled WGS sequence"/>
</dbReference>
<dbReference type="InterPro" id="IPR011992">
    <property type="entry name" value="EF-hand-dom_pair"/>
</dbReference>
<accession>A0A504XRZ4</accession>
<feature type="region of interest" description="Disordered" evidence="5">
    <location>
        <begin position="515"/>
        <end position="562"/>
    </location>
</feature>
<keyword evidence="2 4" id="KW-0863">Zinc-finger</keyword>
<dbReference type="EMBL" id="RHLC01000037">
    <property type="protein sequence ID" value="TPP51476.1"/>
    <property type="molecule type" value="Genomic_DNA"/>
</dbReference>
<feature type="region of interest" description="Disordered" evidence="5">
    <location>
        <begin position="138"/>
        <end position="191"/>
    </location>
</feature>
<evidence type="ECO:0000256" key="4">
    <source>
        <dbReference type="PROSITE-ProRule" id="PRU00175"/>
    </source>
</evidence>
<dbReference type="AlphaFoldDB" id="A0A504XRZ4"/>
<dbReference type="PROSITE" id="PS50222">
    <property type="entry name" value="EF_HAND_2"/>
    <property type="match status" value="2"/>
</dbReference>
<dbReference type="InterPro" id="IPR018957">
    <property type="entry name" value="Znf_C3HC4_RING-type"/>
</dbReference>
<reference evidence="9" key="1">
    <citation type="submission" date="2019-02" db="EMBL/GenBank/DDBJ databases">
        <title>FDA dAtabase for Regulatory Grade micrObial Sequences (FDA-ARGOS): Supporting development and validation of Infectious Disease Dx tests.</title>
        <authorList>
            <person name="Duncan R."/>
            <person name="Fisher C."/>
            <person name="Tallon L."/>
            <person name="Sadzewicz L."/>
            <person name="Sengamalay N."/>
            <person name="Ott S."/>
            <person name="Godinez A."/>
            <person name="Nagaraj S."/>
            <person name="Vavikolanu K."/>
            <person name="Nadendla S."/>
            <person name="Aluvathingal J."/>
            <person name="Sichtig H."/>
        </authorList>
    </citation>
    <scope>NUCLEOTIDE SEQUENCE [LARGE SCALE GENOMIC DNA]</scope>
    <source>
        <strain evidence="9">FDAARGOS_361</strain>
    </source>
</reference>
<dbReference type="SMART" id="SM00184">
    <property type="entry name" value="RING"/>
    <property type="match status" value="1"/>
</dbReference>
<feature type="region of interest" description="Disordered" evidence="5">
    <location>
        <begin position="226"/>
        <end position="248"/>
    </location>
</feature>
<dbReference type="PROSITE" id="PS50089">
    <property type="entry name" value="ZF_RING_2"/>
    <property type="match status" value="1"/>
</dbReference>
<dbReference type="GO" id="GO:0008270">
    <property type="term" value="F:zinc ion binding"/>
    <property type="evidence" value="ECO:0007669"/>
    <property type="project" value="UniProtKB-KW"/>
</dbReference>
<evidence type="ECO:0000313" key="9">
    <source>
        <dbReference type="Proteomes" id="UP000318447"/>
    </source>
</evidence>
<dbReference type="SUPFAM" id="SSF47473">
    <property type="entry name" value="EF-hand"/>
    <property type="match status" value="1"/>
</dbReference>
<evidence type="ECO:0000256" key="1">
    <source>
        <dbReference type="ARBA" id="ARBA00022723"/>
    </source>
</evidence>
<feature type="compositionally biased region" description="Low complexity" evidence="5">
    <location>
        <begin position="529"/>
        <end position="548"/>
    </location>
</feature>
<dbReference type="VEuPathDB" id="TriTrypDB:LDHU3_04.0710"/>
<feature type="domain" description="EF-hand" evidence="7">
    <location>
        <begin position="382"/>
        <end position="417"/>
    </location>
</feature>
<feature type="domain" description="RING-type" evidence="6">
    <location>
        <begin position="24"/>
        <end position="72"/>
    </location>
</feature>
<comment type="caution">
    <text evidence="8">The sequence shown here is derived from an EMBL/GenBank/DDBJ whole genome shotgun (WGS) entry which is preliminary data.</text>
</comment>
<evidence type="ECO:0000256" key="5">
    <source>
        <dbReference type="SAM" id="MobiDB-lite"/>
    </source>
</evidence>
<dbReference type="InterPro" id="IPR001841">
    <property type="entry name" value="Znf_RING"/>
</dbReference>
<feature type="compositionally biased region" description="Basic and acidic residues" evidence="5">
    <location>
        <begin position="552"/>
        <end position="562"/>
    </location>
</feature>
<keyword evidence="1" id="KW-0479">Metal-binding</keyword>
<dbReference type="Gene3D" id="3.30.40.10">
    <property type="entry name" value="Zinc/RING finger domain, C3HC4 (zinc finger)"/>
    <property type="match status" value="1"/>
</dbReference>
<evidence type="ECO:0000256" key="3">
    <source>
        <dbReference type="ARBA" id="ARBA00022833"/>
    </source>
</evidence>
<dbReference type="Pfam" id="PF00097">
    <property type="entry name" value="zf-C3HC4"/>
    <property type="match status" value="1"/>
</dbReference>
<dbReference type="VEuPathDB" id="TriTrypDB:LdCL_040010800"/>
<sequence>MDVPLPLRQFTMVPGQNIDPLFLCPLCHDSWADPVELVPCGDIFCKRCIGAARAQHAAQPMIMQNFQCPLCQTILQSEKKPNRMLLNSVLMIEVECRYCHWRGTRESSEQQHTCTGVDGAVKSNHHSTGLSDVAFSTASTPAEGMPTREGGAQASPSPPASSPAVRNGPRRAQREIEDGYIPIGDDPSSATLRASDMSPLRDSVDPSHNCVPAEAVSVNSSCMATSPLQTPHTGPTNDSASHTCMSTSASPSHAQELWRRYGLSQIEYDQLVGVFMMFDGGAGRLSAGQLRDLCFCMNFVQREDDVGVIFASMDHACKGYVSQDDFLRWLSTHPPDPSALFGLSRYEYTDALLQFRTADPEYNGVIDASGFRYLCLRHGYAQTPEQAMRHFRLCDEQHTGYVSLRQFLQTLKSIKTGYEGDLSTPPPAISITVSSSSHSGSGRPQPVAAPGSSSPVHLSRRACASIGGGGASSFSGSSESASLQVSECFFSDTAQASLHPYTQLHAQHYGASSYSSLAQPPMSPLRAPSQWQQRQQQRFSRRGASSLRSRGRQADAKRAETLDSRQAVSLRLTADQTSANAAAQPSQATRVARQPVSPVEECACWEIVLLSVTFLLRYVFLLPDALFQPQPLPASSAAAVQRIESRTMLE</sequence>
<dbReference type="InterPro" id="IPR013083">
    <property type="entry name" value="Znf_RING/FYVE/PHD"/>
</dbReference>
<proteinExistence type="predicted"/>